<evidence type="ECO:0000259" key="6">
    <source>
        <dbReference type="Pfam" id="PF01778"/>
    </source>
</evidence>
<dbReference type="Proteomes" id="UP000660262">
    <property type="component" value="Unassembled WGS sequence"/>
</dbReference>
<dbReference type="GO" id="GO:0030687">
    <property type="term" value="C:preribosome, large subunit precursor"/>
    <property type="evidence" value="ECO:0007669"/>
    <property type="project" value="TreeGrafter"/>
</dbReference>
<dbReference type="Pfam" id="PF04874">
    <property type="entry name" value="Mak16"/>
    <property type="match status" value="1"/>
</dbReference>
<dbReference type="FunFam" id="3.30.390.110:FF:000001">
    <property type="entry name" value="Protein MAK16 homolog"/>
    <property type="match status" value="1"/>
</dbReference>
<name>A0A830HA35_9CHLO</name>
<feature type="compositionally biased region" description="Acidic residues" evidence="5">
    <location>
        <begin position="196"/>
        <end position="243"/>
    </location>
</feature>
<dbReference type="InterPro" id="IPR006958">
    <property type="entry name" value="Mak16"/>
</dbReference>
<keyword evidence="8" id="KW-1185">Reference proteome</keyword>
<feature type="region of interest" description="Disordered" evidence="5">
    <location>
        <begin position="196"/>
        <end position="296"/>
    </location>
</feature>
<dbReference type="PANTHER" id="PTHR23405:SF4">
    <property type="entry name" value="PROTEIN MAK16 HOMOLOG"/>
    <property type="match status" value="1"/>
</dbReference>
<dbReference type="PANTHER" id="PTHR23405">
    <property type="entry name" value="MAINTENANCE OF KILLER 16 MAK16 PROTEIN-RELATED"/>
    <property type="match status" value="1"/>
</dbReference>
<dbReference type="Pfam" id="PF01778">
    <property type="entry name" value="Ribosomal_L28e"/>
    <property type="match status" value="1"/>
</dbReference>
<reference evidence="7" key="1">
    <citation type="submission" date="2020-10" db="EMBL/GenBank/DDBJ databases">
        <title>Unveiling of a novel bifunctional photoreceptor, Dualchrome1, isolated from a cosmopolitan green alga.</title>
        <authorList>
            <person name="Suzuki S."/>
            <person name="Kawachi M."/>
        </authorList>
    </citation>
    <scope>NUCLEOTIDE SEQUENCE</scope>
    <source>
        <strain evidence="7">NIES 2893</strain>
    </source>
</reference>
<keyword evidence="3 4" id="KW-0539">Nucleus</keyword>
<dbReference type="PIRSF" id="PIRSF003352">
    <property type="entry name" value="MAK16"/>
    <property type="match status" value="1"/>
</dbReference>
<comment type="caution">
    <text evidence="7">The sequence shown here is derived from an EMBL/GenBank/DDBJ whole genome shotgun (WGS) entry which is preliminary data.</text>
</comment>
<evidence type="ECO:0000256" key="2">
    <source>
        <dbReference type="ARBA" id="ARBA00005514"/>
    </source>
</evidence>
<dbReference type="OrthoDB" id="10251342at2759"/>
<dbReference type="GO" id="GO:0000470">
    <property type="term" value="P:maturation of LSU-rRNA"/>
    <property type="evidence" value="ECO:0007669"/>
    <property type="project" value="TreeGrafter"/>
</dbReference>
<dbReference type="Gene3D" id="3.30.390.110">
    <property type="match status" value="1"/>
</dbReference>
<dbReference type="InterPro" id="IPR029004">
    <property type="entry name" value="Ribosomal_eL28/Mak16"/>
</dbReference>
<proteinExistence type="inferred from homology"/>
<evidence type="ECO:0000256" key="4">
    <source>
        <dbReference type="PIRNR" id="PIRNR003352"/>
    </source>
</evidence>
<evidence type="ECO:0000256" key="3">
    <source>
        <dbReference type="ARBA" id="ARBA00023242"/>
    </source>
</evidence>
<feature type="domain" description="Ribosomal eL28/Mak16" evidence="6">
    <location>
        <begin position="7"/>
        <end position="121"/>
    </location>
</feature>
<protein>
    <recommendedName>
        <fullName evidence="4">Protein MAK16 homolog</fullName>
    </recommendedName>
</protein>
<dbReference type="AlphaFoldDB" id="A0A830HA35"/>
<evidence type="ECO:0000313" key="7">
    <source>
        <dbReference type="EMBL" id="GHP03598.1"/>
    </source>
</evidence>
<organism evidence="7 8">
    <name type="scientific">Pycnococcus provasolii</name>
    <dbReference type="NCBI Taxonomy" id="41880"/>
    <lineage>
        <taxon>Eukaryota</taxon>
        <taxon>Viridiplantae</taxon>
        <taxon>Chlorophyta</taxon>
        <taxon>Pseudoscourfieldiophyceae</taxon>
        <taxon>Pseudoscourfieldiales</taxon>
        <taxon>Pycnococcaceae</taxon>
        <taxon>Pycnococcus</taxon>
    </lineage>
</organism>
<sequence>MACNDEVIWQVINNYHCSFKAKVNAQTQNFCKNEYNVTGLCNRSSCPLANARYATIREQDGTLYLYTKCIERAHLPKQLWEKRKLKANYAKALEQVDKLLEFWPKFLVHKNKQRLTKMHQYLIRVRKLAARNEPETVTLPNRKEKMLRRKEAKAERAAQLDNAIEKELLERLQSGTYGDIYNFPTRQYEKALQEVEEEEEEEEELEVEVEDDDEEEEEEEEEEEVEFVEGDFEDSDDEEDLEDLPERFGGRFETPTKPAGAGAAASAAFPRASSKRRRGVEVERELVAPSTQRARH</sequence>
<gene>
    <name evidence="7" type="ORF">PPROV_000235300</name>
</gene>
<comment type="similarity">
    <text evidence="2 4">Belongs to the MAK16 family.</text>
</comment>
<accession>A0A830HA35</accession>
<dbReference type="GO" id="GO:0005730">
    <property type="term" value="C:nucleolus"/>
    <property type="evidence" value="ECO:0007669"/>
    <property type="project" value="UniProtKB-UniRule"/>
</dbReference>
<dbReference type="GO" id="GO:0000460">
    <property type="term" value="P:maturation of 5.8S rRNA"/>
    <property type="evidence" value="ECO:0007669"/>
    <property type="project" value="TreeGrafter"/>
</dbReference>
<evidence type="ECO:0000313" key="8">
    <source>
        <dbReference type="Proteomes" id="UP000660262"/>
    </source>
</evidence>
<evidence type="ECO:0000256" key="5">
    <source>
        <dbReference type="SAM" id="MobiDB-lite"/>
    </source>
</evidence>
<feature type="compositionally biased region" description="Low complexity" evidence="5">
    <location>
        <begin position="257"/>
        <end position="272"/>
    </location>
</feature>
<evidence type="ECO:0000256" key="1">
    <source>
        <dbReference type="ARBA" id="ARBA00004123"/>
    </source>
</evidence>
<comment type="subcellular location">
    <subcellularLocation>
        <location evidence="1">Nucleus</location>
    </subcellularLocation>
</comment>
<dbReference type="EMBL" id="BNJQ01000005">
    <property type="protein sequence ID" value="GHP03598.1"/>
    <property type="molecule type" value="Genomic_DNA"/>
</dbReference>